<evidence type="ECO:0000313" key="2">
    <source>
        <dbReference type="EMBL" id="KAF4632568.1"/>
    </source>
</evidence>
<feature type="compositionally biased region" description="Basic residues" evidence="1">
    <location>
        <begin position="190"/>
        <end position="199"/>
    </location>
</feature>
<dbReference type="Proteomes" id="UP000566819">
    <property type="component" value="Unassembled WGS sequence"/>
</dbReference>
<organism evidence="2 3">
    <name type="scientific">Cudoniella acicularis</name>
    <dbReference type="NCBI Taxonomy" id="354080"/>
    <lineage>
        <taxon>Eukaryota</taxon>
        <taxon>Fungi</taxon>
        <taxon>Dikarya</taxon>
        <taxon>Ascomycota</taxon>
        <taxon>Pezizomycotina</taxon>
        <taxon>Leotiomycetes</taxon>
        <taxon>Helotiales</taxon>
        <taxon>Tricladiaceae</taxon>
        <taxon>Cudoniella</taxon>
    </lineage>
</organism>
<feature type="compositionally biased region" description="Basic and acidic residues" evidence="1">
    <location>
        <begin position="180"/>
        <end position="189"/>
    </location>
</feature>
<protein>
    <submittedName>
        <fullName evidence="2">Uncharacterized protein</fullName>
    </submittedName>
</protein>
<feature type="region of interest" description="Disordered" evidence="1">
    <location>
        <begin position="165"/>
        <end position="250"/>
    </location>
</feature>
<feature type="compositionally biased region" description="Basic and acidic residues" evidence="1">
    <location>
        <begin position="200"/>
        <end position="219"/>
    </location>
</feature>
<evidence type="ECO:0000256" key="1">
    <source>
        <dbReference type="SAM" id="MobiDB-lite"/>
    </source>
</evidence>
<dbReference type="AlphaFoldDB" id="A0A8H4RNT8"/>
<proteinExistence type="predicted"/>
<sequence length="250" mass="27768">MATSNTAESLTAADNEEIAQYELILEIAGKIWSRKHPTLKIPADKQAQAQATLTEVQADLADLWTKPSLRSLNATPSPASAPPALPHPYGIPYTFGNRLPPLPPLQLPLTFPTFLPPLPPASFPATADIPHYHDVTIDFGRDYYKDLGVEPHVLADSIIRAFKHQSPMPTRRARKRAAMKKVDENDRKQAKVLKRKWIRDKKAKEKAAKQNLEEISEGRESDDEDVMAQNDGNPGRKAESGNAPRWALST</sequence>
<evidence type="ECO:0000313" key="3">
    <source>
        <dbReference type="Proteomes" id="UP000566819"/>
    </source>
</evidence>
<reference evidence="2 3" key="1">
    <citation type="submission" date="2020-03" db="EMBL/GenBank/DDBJ databases">
        <title>Draft Genome Sequence of Cudoniella acicularis.</title>
        <authorList>
            <person name="Buettner E."/>
            <person name="Kellner H."/>
        </authorList>
    </citation>
    <scope>NUCLEOTIDE SEQUENCE [LARGE SCALE GENOMIC DNA]</scope>
    <source>
        <strain evidence="2 3">DSM 108380</strain>
    </source>
</reference>
<dbReference type="EMBL" id="JAAMPI010000336">
    <property type="protein sequence ID" value="KAF4632568.1"/>
    <property type="molecule type" value="Genomic_DNA"/>
</dbReference>
<gene>
    <name evidence="2" type="ORF">G7Y89_g5563</name>
</gene>
<name>A0A8H4RNT8_9HELO</name>
<accession>A0A8H4RNT8</accession>
<comment type="caution">
    <text evidence="2">The sequence shown here is derived from an EMBL/GenBank/DDBJ whole genome shotgun (WGS) entry which is preliminary data.</text>
</comment>
<keyword evidence="3" id="KW-1185">Reference proteome</keyword>